<dbReference type="GO" id="GO:0000329">
    <property type="term" value="C:fungal-type vacuole membrane"/>
    <property type="evidence" value="ECO:0007669"/>
    <property type="project" value="TreeGrafter"/>
</dbReference>
<feature type="transmembrane region" description="Helical" evidence="7">
    <location>
        <begin position="619"/>
        <end position="639"/>
    </location>
</feature>
<evidence type="ECO:0000256" key="2">
    <source>
        <dbReference type="ARBA" id="ARBA00008807"/>
    </source>
</evidence>
<dbReference type="SUPFAM" id="SSF82866">
    <property type="entry name" value="Multidrug efflux transporter AcrB transmembrane domain"/>
    <property type="match status" value="1"/>
</dbReference>
<dbReference type="GO" id="GO:0035673">
    <property type="term" value="F:oligopeptide transmembrane transporter activity"/>
    <property type="evidence" value="ECO:0007669"/>
    <property type="project" value="InterPro"/>
</dbReference>
<dbReference type="AlphaFoldDB" id="A0A9N9UFX9"/>
<reference evidence="8 9" key="2">
    <citation type="submission" date="2021-10" db="EMBL/GenBank/DDBJ databases">
        <authorList>
            <person name="Piombo E."/>
        </authorList>
    </citation>
    <scope>NUCLEOTIDE SEQUENCE [LARGE SCALE GENOMIC DNA]</scope>
</reference>
<dbReference type="EMBL" id="CABFNO020001468">
    <property type="protein sequence ID" value="CAG9990023.1"/>
    <property type="molecule type" value="Genomic_DNA"/>
</dbReference>
<feature type="transmembrane region" description="Helical" evidence="7">
    <location>
        <begin position="164"/>
        <end position="185"/>
    </location>
</feature>
<dbReference type="Pfam" id="PF03169">
    <property type="entry name" value="OPT"/>
    <property type="match status" value="1"/>
</dbReference>
<evidence type="ECO:0000313" key="8">
    <source>
        <dbReference type="EMBL" id="CAG9990023.1"/>
    </source>
</evidence>
<protein>
    <submittedName>
        <fullName evidence="8">Uncharacterized protein</fullName>
    </submittedName>
</protein>
<feature type="transmembrane region" description="Helical" evidence="7">
    <location>
        <begin position="462"/>
        <end position="481"/>
    </location>
</feature>
<evidence type="ECO:0000256" key="1">
    <source>
        <dbReference type="ARBA" id="ARBA00004141"/>
    </source>
</evidence>
<feature type="transmembrane region" description="Helical" evidence="7">
    <location>
        <begin position="259"/>
        <end position="278"/>
    </location>
</feature>
<reference evidence="9" key="1">
    <citation type="submission" date="2019-06" db="EMBL/GenBank/DDBJ databases">
        <authorList>
            <person name="Broberg M."/>
        </authorList>
    </citation>
    <scope>NUCLEOTIDE SEQUENCE [LARGE SCALE GENOMIC DNA]</scope>
</reference>
<dbReference type="InterPro" id="IPR045035">
    <property type="entry name" value="YSL-like"/>
</dbReference>
<evidence type="ECO:0000256" key="4">
    <source>
        <dbReference type="ARBA" id="ARBA00022692"/>
    </source>
</evidence>
<evidence type="ECO:0000256" key="5">
    <source>
        <dbReference type="ARBA" id="ARBA00022989"/>
    </source>
</evidence>
<feature type="transmembrane region" description="Helical" evidence="7">
    <location>
        <begin position="197"/>
        <end position="215"/>
    </location>
</feature>
<feature type="transmembrane region" description="Helical" evidence="7">
    <location>
        <begin position="554"/>
        <end position="575"/>
    </location>
</feature>
<comment type="similarity">
    <text evidence="2">Belongs to the oligopeptide OPT transporter family.</text>
</comment>
<proteinExistence type="inferred from homology"/>
<gene>
    <name evidence="8" type="ORF">CBYS24578_00017551</name>
</gene>
<feature type="transmembrane region" description="Helical" evidence="7">
    <location>
        <begin position="659"/>
        <end position="683"/>
    </location>
</feature>
<organism evidence="8 9">
    <name type="scientific">Clonostachys byssicola</name>
    <dbReference type="NCBI Taxonomy" id="160290"/>
    <lineage>
        <taxon>Eukaryota</taxon>
        <taxon>Fungi</taxon>
        <taxon>Dikarya</taxon>
        <taxon>Ascomycota</taxon>
        <taxon>Pezizomycotina</taxon>
        <taxon>Sordariomycetes</taxon>
        <taxon>Hypocreomycetidae</taxon>
        <taxon>Hypocreales</taxon>
        <taxon>Bionectriaceae</taxon>
        <taxon>Clonostachys</taxon>
    </lineage>
</organism>
<feature type="transmembrane region" description="Helical" evidence="7">
    <location>
        <begin position="235"/>
        <end position="252"/>
    </location>
</feature>
<feature type="transmembrane region" description="Helical" evidence="7">
    <location>
        <begin position="433"/>
        <end position="455"/>
    </location>
</feature>
<comment type="caution">
    <text evidence="8">The sequence shown here is derived from an EMBL/GenBank/DDBJ whole genome shotgun (WGS) entry which is preliminary data.</text>
</comment>
<keyword evidence="9" id="KW-1185">Reference proteome</keyword>
<name>A0A9N9UFX9_9HYPO</name>
<evidence type="ECO:0000256" key="6">
    <source>
        <dbReference type="ARBA" id="ARBA00023136"/>
    </source>
</evidence>
<keyword evidence="5 7" id="KW-1133">Transmembrane helix</keyword>
<feature type="transmembrane region" description="Helical" evidence="7">
    <location>
        <begin position="354"/>
        <end position="373"/>
    </location>
</feature>
<evidence type="ECO:0000313" key="9">
    <source>
        <dbReference type="Proteomes" id="UP000754883"/>
    </source>
</evidence>
<keyword evidence="4 7" id="KW-0812">Transmembrane</keyword>
<evidence type="ECO:0000256" key="3">
    <source>
        <dbReference type="ARBA" id="ARBA00022448"/>
    </source>
</evidence>
<dbReference type="PANTHER" id="PTHR31645">
    <property type="entry name" value="OLIGOPEPTIDE TRANSPORTER YGL114W-RELATED"/>
    <property type="match status" value="1"/>
</dbReference>
<dbReference type="PANTHER" id="PTHR31645:SF3">
    <property type="entry name" value="OLIGOPEPTIDE TRANSPORTER"/>
    <property type="match status" value="1"/>
</dbReference>
<feature type="transmembrane region" description="Helical" evidence="7">
    <location>
        <begin position="90"/>
        <end position="110"/>
    </location>
</feature>
<dbReference type="OrthoDB" id="77405at2759"/>
<feature type="transmembrane region" description="Helical" evidence="7">
    <location>
        <begin position="62"/>
        <end position="84"/>
    </location>
</feature>
<dbReference type="InterPro" id="IPR004813">
    <property type="entry name" value="OPT"/>
</dbReference>
<sequence>MGTRSVPVEKDGHVALDLVDKDKEDGTIGAVDGASITAAESEEDQPYEPLPGVMPYDGRRLVTVRAILTGGVLGSLIACSNLYLGLKSGFGADATLFSAIFGFGICKMLEKSKLPLLSGDFGPHENNIIQATSLGCIGVGFMFMSGVPAMYQLKLLGPDPQSDYGRLICLTLVGGFWGLGFAVPLRRMFILRLARQLSLYFPLGTASAITIRALHSASDGASGAREKLKTISYSFSASLVWSVASSYAPGILYSWNPFWWIYAWGGHSIINAVNWGWLSWQWSPSLIGVGMLIDLNASLSYLLGTVLAWGIIGPILVARGEATGIPYDPTNPDLITYNAFVPDQLKIAPSPRYWILWPAVFMMLAASIATIALETRNFAKLAKYGLQQMDDSIAKLTGKRLFNANAPNSVPGAPVLGDFEIMDPVPKEHQVRWWEWSSVTVAAFIFAMVVLKYTYGVPPTLVLLNVFLGFLWAFVVIQVFGASGTNPTGSVAKGSQFVTGAVSRDSVQKIGFEHAARSNLVGSVLSASAANQAGELCQDFRTGFLLGTPARAQWHAQMLGTLFAVFLSPALFMLFSKAFPCITDASVTTCQFALPSVTAWRVVTEAILAPEFPIAQSSWIFSIIFSVVGMAMVVLKRYLMQTPKLKKWEPFVPNMSLVGLAMTIPGSAMTITVAIGSVLSWVWQKFWPKSYARFVYAIASGGIAGEGI</sequence>
<keyword evidence="3" id="KW-0813">Transport</keyword>
<comment type="subcellular location">
    <subcellularLocation>
        <location evidence="1">Membrane</location>
        <topology evidence="1">Multi-pass membrane protein</topology>
    </subcellularLocation>
</comment>
<feature type="transmembrane region" description="Helical" evidence="7">
    <location>
        <begin position="131"/>
        <end position="152"/>
    </location>
</feature>
<evidence type="ECO:0000256" key="7">
    <source>
        <dbReference type="SAM" id="Phobius"/>
    </source>
</evidence>
<dbReference type="Proteomes" id="UP000754883">
    <property type="component" value="Unassembled WGS sequence"/>
</dbReference>
<feature type="transmembrane region" description="Helical" evidence="7">
    <location>
        <begin position="298"/>
        <end position="317"/>
    </location>
</feature>
<feature type="non-terminal residue" evidence="8">
    <location>
        <position position="1"/>
    </location>
</feature>
<accession>A0A9N9UFX9</accession>
<keyword evidence="6 7" id="KW-0472">Membrane</keyword>